<comment type="caution">
    <text evidence="2">The sequence shown here is derived from an EMBL/GenBank/DDBJ whole genome shotgun (WGS) entry which is preliminary data.</text>
</comment>
<protein>
    <submittedName>
        <fullName evidence="2">Uncharacterized protein</fullName>
    </submittedName>
</protein>
<evidence type="ECO:0000313" key="3">
    <source>
        <dbReference type="Proteomes" id="UP000315783"/>
    </source>
</evidence>
<feature type="region of interest" description="Disordered" evidence="1">
    <location>
        <begin position="49"/>
        <end position="92"/>
    </location>
</feature>
<sequence length="92" mass="10223">MAEMMSEDPGHCGRKKARLLRTGSSKTTCKWRWCWRLLELAGGFMAAHEHGQANESQDDAGWCPGVMIGDPRSPQSPPPSPWGSRTNNEQAR</sequence>
<evidence type="ECO:0000256" key="1">
    <source>
        <dbReference type="SAM" id="MobiDB-lite"/>
    </source>
</evidence>
<accession>A0A545W9P9</accession>
<keyword evidence="3" id="KW-1185">Reference proteome</keyword>
<evidence type="ECO:0000313" key="2">
    <source>
        <dbReference type="EMBL" id="TQV99610.1"/>
    </source>
</evidence>
<organism evidence="2 3">
    <name type="scientific">Cordyceps javanica</name>
    <dbReference type="NCBI Taxonomy" id="43265"/>
    <lineage>
        <taxon>Eukaryota</taxon>
        <taxon>Fungi</taxon>
        <taxon>Dikarya</taxon>
        <taxon>Ascomycota</taxon>
        <taxon>Pezizomycotina</taxon>
        <taxon>Sordariomycetes</taxon>
        <taxon>Hypocreomycetidae</taxon>
        <taxon>Hypocreales</taxon>
        <taxon>Cordycipitaceae</taxon>
        <taxon>Cordyceps</taxon>
    </lineage>
</organism>
<reference evidence="2 3" key="1">
    <citation type="journal article" date="2019" name="Appl. Microbiol. Biotechnol.">
        <title>Genome sequence of Isaria javanica and comparative genome analysis insights into family S53 peptidase evolution in fungal entomopathogens.</title>
        <authorList>
            <person name="Lin R."/>
            <person name="Zhang X."/>
            <person name="Xin B."/>
            <person name="Zou M."/>
            <person name="Gao Y."/>
            <person name="Qin F."/>
            <person name="Hu Q."/>
            <person name="Xie B."/>
            <person name="Cheng X."/>
        </authorList>
    </citation>
    <scope>NUCLEOTIDE SEQUENCE [LARGE SCALE GENOMIC DNA]</scope>
    <source>
        <strain evidence="2 3">IJ1G</strain>
    </source>
</reference>
<gene>
    <name evidence="2" type="ORF">IF1G_01825</name>
</gene>
<name>A0A545W9P9_9HYPO</name>
<dbReference type="EMBL" id="SPUK01000002">
    <property type="protein sequence ID" value="TQV99610.1"/>
    <property type="molecule type" value="Genomic_DNA"/>
</dbReference>
<dbReference type="Proteomes" id="UP000315783">
    <property type="component" value="Unassembled WGS sequence"/>
</dbReference>
<proteinExistence type="predicted"/>
<feature type="compositionally biased region" description="Polar residues" evidence="1">
    <location>
        <begin position="83"/>
        <end position="92"/>
    </location>
</feature>
<dbReference type="AlphaFoldDB" id="A0A545W9P9"/>